<evidence type="ECO:0000313" key="7">
    <source>
        <dbReference type="EMBL" id="KDQ56336.1"/>
    </source>
</evidence>
<dbReference type="SMART" id="SM00382">
    <property type="entry name" value="AAA"/>
    <property type="match status" value="2"/>
</dbReference>
<dbReference type="PROSITE" id="PS50893">
    <property type="entry name" value="ABC_TRANSPORTER_2"/>
    <property type="match status" value="2"/>
</dbReference>
<proteinExistence type="inferred from homology"/>
<evidence type="ECO:0000259" key="6">
    <source>
        <dbReference type="PROSITE" id="PS50893"/>
    </source>
</evidence>
<evidence type="ECO:0000256" key="2">
    <source>
        <dbReference type="ARBA" id="ARBA00022448"/>
    </source>
</evidence>
<evidence type="ECO:0000256" key="4">
    <source>
        <dbReference type="ARBA" id="ARBA00022840"/>
    </source>
</evidence>
<dbReference type="EMBL" id="KL197722">
    <property type="protein sequence ID" value="KDQ56336.1"/>
    <property type="molecule type" value="Genomic_DNA"/>
</dbReference>
<name>A0A067Q168_9AGAM</name>
<dbReference type="AlphaFoldDB" id="A0A067Q168"/>
<dbReference type="PANTHER" id="PTHR43117:SF4">
    <property type="entry name" value="OSMOPROTECTANT IMPORT ATP-BINDING PROTEIN OSMV"/>
    <property type="match status" value="1"/>
</dbReference>
<dbReference type="FunCoup" id="A0A067Q168">
    <property type="interactions" value="75"/>
</dbReference>
<evidence type="ECO:0000256" key="5">
    <source>
        <dbReference type="SAM" id="MobiDB-lite"/>
    </source>
</evidence>
<feature type="compositionally biased region" description="Basic and acidic residues" evidence="5">
    <location>
        <begin position="304"/>
        <end position="317"/>
    </location>
</feature>
<dbReference type="InterPro" id="IPR003593">
    <property type="entry name" value="AAA+_ATPase"/>
</dbReference>
<dbReference type="InterPro" id="IPR027417">
    <property type="entry name" value="P-loop_NTPase"/>
</dbReference>
<keyword evidence="2" id="KW-0813">Transport</keyword>
<evidence type="ECO:0000256" key="1">
    <source>
        <dbReference type="ARBA" id="ARBA00005417"/>
    </source>
</evidence>
<dbReference type="Pfam" id="PF00005">
    <property type="entry name" value="ABC_tran"/>
    <property type="match status" value="2"/>
</dbReference>
<dbReference type="Proteomes" id="UP000027265">
    <property type="component" value="Unassembled WGS sequence"/>
</dbReference>
<comment type="similarity">
    <text evidence="1">Belongs to the ABC transporter superfamily.</text>
</comment>
<dbReference type="Gene3D" id="3.40.50.300">
    <property type="entry name" value="P-loop containing nucleotide triphosphate hydrolases"/>
    <property type="match status" value="2"/>
</dbReference>
<feature type="domain" description="ABC transporter" evidence="6">
    <location>
        <begin position="334"/>
        <end position="599"/>
    </location>
</feature>
<dbReference type="InParanoid" id="A0A067Q168"/>
<gene>
    <name evidence="7" type="ORF">JAAARDRAFT_36509</name>
</gene>
<keyword evidence="3" id="KW-0547">Nucleotide-binding</keyword>
<accession>A0A067Q168</accession>
<protein>
    <recommendedName>
        <fullName evidence="6">ABC transporter domain-containing protein</fullName>
    </recommendedName>
</protein>
<dbReference type="PANTHER" id="PTHR43117">
    <property type="entry name" value="OSMOPROTECTANT IMPORT ATP-BINDING PROTEIN OSMV"/>
    <property type="match status" value="1"/>
</dbReference>
<organism evidence="7 8">
    <name type="scientific">Jaapia argillacea MUCL 33604</name>
    <dbReference type="NCBI Taxonomy" id="933084"/>
    <lineage>
        <taxon>Eukaryota</taxon>
        <taxon>Fungi</taxon>
        <taxon>Dikarya</taxon>
        <taxon>Basidiomycota</taxon>
        <taxon>Agaricomycotina</taxon>
        <taxon>Agaricomycetes</taxon>
        <taxon>Agaricomycetidae</taxon>
        <taxon>Jaapiales</taxon>
        <taxon>Jaapiaceae</taxon>
        <taxon>Jaapia</taxon>
    </lineage>
</organism>
<dbReference type="GO" id="GO:0005524">
    <property type="term" value="F:ATP binding"/>
    <property type="evidence" value="ECO:0007669"/>
    <property type="project" value="UniProtKB-KW"/>
</dbReference>
<dbReference type="OrthoDB" id="10255969at2759"/>
<dbReference type="InterPro" id="IPR003439">
    <property type="entry name" value="ABC_transporter-like_ATP-bd"/>
</dbReference>
<evidence type="ECO:0000256" key="3">
    <source>
        <dbReference type="ARBA" id="ARBA00022741"/>
    </source>
</evidence>
<keyword evidence="8" id="KW-1185">Reference proteome</keyword>
<sequence>MSYILRRSSRTTSFVRGQESLTLVLRAGLRTKSDSAPLPILDIPKSNIYRFGDAKNPVFHDIEWTIQDGESWAVVGSGSGEKTTLLETLIGNLRITPPPPHGLFPFSTKDPHNTVSLVSFSHRPRASGSSFVDYTARYGAKWEEDRITLRQSMFPETLPEFARRDNRHGSVKEMSEEEKASFEALAKDLDLERFLDLPVIALSNGQTRKARILKALLRKPEMLVLDEPLTGVDAATRPILLSLLHSLHASKNPRMILGLRNQDPIPDWISHLVVLKGGGRAISGRRGDVEGSLGAGGHSHGHGISHEGLDAKERPEENVGSGGTEKDKERRVVVEMRNVNVKYDDRHVLKDINWSIREGDRWHLQGPNGSGKTTLLSLLTGDHPQSYTQTPPQSHLHLFSLPRRKLATAVIATRVGVVSPEIYNAFPRRKGMSVWEAVGTGFDGGFVPRGVKGVGLGLSGGLREEEEVWRVGRVREVVRALGPSAWSQLANSRHHTQEELGALDHSFSQRPFADLSPGEQSVVLLMRALVGKPPLVILDEVWSGMDDLMVESSRSYLRRGGVGEEQAVLVVSHWEEEVPWGVEDGVKRMKLEGGKGFES</sequence>
<dbReference type="HOGENOM" id="CLU_000604_45_3_1"/>
<keyword evidence="4" id="KW-0067">ATP-binding</keyword>
<evidence type="ECO:0000313" key="8">
    <source>
        <dbReference type="Proteomes" id="UP000027265"/>
    </source>
</evidence>
<dbReference type="GO" id="GO:0016887">
    <property type="term" value="F:ATP hydrolysis activity"/>
    <property type="evidence" value="ECO:0007669"/>
    <property type="project" value="InterPro"/>
</dbReference>
<dbReference type="SUPFAM" id="SSF52540">
    <property type="entry name" value="P-loop containing nucleoside triphosphate hydrolases"/>
    <property type="match status" value="2"/>
</dbReference>
<dbReference type="STRING" id="933084.A0A067Q168"/>
<feature type="domain" description="ABC transporter" evidence="6">
    <location>
        <begin position="43"/>
        <end position="302"/>
    </location>
</feature>
<reference evidence="8" key="1">
    <citation type="journal article" date="2014" name="Proc. Natl. Acad. Sci. U.S.A.">
        <title>Extensive sampling of basidiomycete genomes demonstrates inadequacy of the white-rot/brown-rot paradigm for wood decay fungi.</title>
        <authorList>
            <person name="Riley R."/>
            <person name="Salamov A.A."/>
            <person name="Brown D.W."/>
            <person name="Nagy L.G."/>
            <person name="Floudas D."/>
            <person name="Held B.W."/>
            <person name="Levasseur A."/>
            <person name="Lombard V."/>
            <person name="Morin E."/>
            <person name="Otillar R."/>
            <person name="Lindquist E.A."/>
            <person name="Sun H."/>
            <person name="LaButti K.M."/>
            <person name="Schmutz J."/>
            <person name="Jabbour D."/>
            <person name="Luo H."/>
            <person name="Baker S.E."/>
            <person name="Pisabarro A.G."/>
            <person name="Walton J.D."/>
            <person name="Blanchette R.A."/>
            <person name="Henrissat B."/>
            <person name="Martin F."/>
            <person name="Cullen D."/>
            <person name="Hibbett D.S."/>
            <person name="Grigoriev I.V."/>
        </authorList>
    </citation>
    <scope>NUCLEOTIDE SEQUENCE [LARGE SCALE GENOMIC DNA]</scope>
    <source>
        <strain evidence="8">MUCL 33604</strain>
    </source>
</reference>
<feature type="region of interest" description="Disordered" evidence="5">
    <location>
        <begin position="286"/>
        <end position="326"/>
    </location>
</feature>